<dbReference type="InterPro" id="IPR035984">
    <property type="entry name" value="Acyl-CoA-binding_sf"/>
</dbReference>
<evidence type="ECO:0000313" key="4">
    <source>
        <dbReference type="EMBL" id="KAL1898564.1"/>
    </source>
</evidence>
<dbReference type="Gene3D" id="1.20.80.10">
    <property type="match status" value="1"/>
</dbReference>
<dbReference type="InterPro" id="IPR000582">
    <property type="entry name" value="Acyl-CoA-binding_protein"/>
</dbReference>
<keyword evidence="5" id="KW-1185">Reference proteome</keyword>
<comment type="similarity">
    <text evidence="1">Belongs to the ACBP family.</text>
</comment>
<organism evidence="4 5">
    <name type="scientific">Sporothrix stenoceras</name>
    <dbReference type="NCBI Taxonomy" id="5173"/>
    <lineage>
        <taxon>Eukaryota</taxon>
        <taxon>Fungi</taxon>
        <taxon>Dikarya</taxon>
        <taxon>Ascomycota</taxon>
        <taxon>Pezizomycotina</taxon>
        <taxon>Sordariomycetes</taxon>
        <taxon>Sordariomycetidae</taxon>
        <taxon>Ophiostomatales</taxon>
        <taxon>Ophiostomataceae</taxon>
        <taxon>Sporothrix</taxon>
    </lineage>
</organism>
<dbReference type="PANTHER" id="PTHR23310">
    <property type="entry name" value="ACYL-COA-BINDING PROTEIN, ACBP"/>
    <property type="match status" value="1"/>
</dbReference>
<evidence type="ECO:0000256" key="2">
    <source>
        <dbReference type="ARBA" id="ARBA00023121"/>
    </source>
</evidence>
<feature type="domain" description="ACB" evidence="3">
    <location>
        <begin position="2"/>
        <end position="92"/>
    </location>
</feature>
<dbReference type="PROSITE" id="PS51228">
    <property type="entry name" value="ACB_2"/>
    <property type="match status" value="1"/>
</dbReference>
<dbReference type="InterPro" id="IPR014352">
    <property type="entry name" value="FERM/acyl-CoA-bd_prot_sf"/>
</dbReference>
<comment type="caution">
    <text evidence="4">The sequence shown here is derived from an EMBL/GenBank/DDBJ whole genome shotgun (WGS) entry which is preliminary data.</text>
</comment>
<evidence type="ECO:0000259" key="3">
    <source>
        <dbReference type="PROSITE" id="PS51228"/>
    </source>
</evidence>
<proteinExistence type="inferred from homology"/>
<dbReference type="EMBL" id="JAWCUI010000015">
    <property type="protein sequence ID" value="KAL1898564.1"/>
    <property type="molecule type" value="Genomic_DNA"/>
</dbReference>
<reference evidence="4 5" key="1">
    <citation type="journal article" date="2024" name="IMA Fungus">
        <title>IMA Genome - F19 : A genome assembly and annotation guide to empower mycologists, including annotated draft genome sequences of Ceratocystis pirilliformis, Diaporthe australafricana, Fusarium ophioides, Paecilomyces lecythidis, and Sporothrix stenoceras.</title>
        <authorList>
            <person name="Aylward J."/>
            <person name="Wilson A.M."/>
            <person name="Visagie C.M."/>
            <person name="Spraker J."/>
            <person name="Barnes I."/>
            <person name="Buitendag C."/>
            <person name="Ceriani C."/>
            <person name="Del Mar Angel L."/>
            <person name="du Plessis D."/>
            <person name="Fuchs T."/>
            <person name="Gasser K."/>
            <person name="Kramer D."/>
            <person name="Li W."/>
            <person name="Munsamy K."/>
            <person name="Piso A."/>
            <person name="Price J.L."/>
            <person name="Sonnekus B."/>
            <person name="Thomas C."/>
            <person name="van der Nest A."/>
            <person name="van Dijk A."/>
            <person name="van Heerden A."/>
            <person name="van Vuuren N."/>
            <person name="Yilmaz N."/>
            <person name="Duong T.A."/>
            <person name="van der Merwe N.A."/>
            <person name="Wingfield M.J."/>
            <person name="Wingfield B.D."/>
        </authorList>
    </citation>
    <scope>NUCLEOTIDE SEQUENCE [LARGE SCALE GENOMIC DNA]</scope>
    <source>
        <strain evidence="4 5">CMW 5346</strain>
    </source>
</reference>
<evidence type="ECO:0000313" key="5">
    <source>
        <dbReference type="Proteomes" id="UP001583186"/>
    </source>
</evidence>
<protein>
    <submittedName>
        <fullName evidence="4">Acyl-CoA-binding protein (ACBP)/diazepam binding inhibitor (DBI)/endozepine (EP)</fullName>
    </submittedName>
</protein>
<dbReference type="SUPFAM" id="SSF47027">
    <property type="entry name" value="Acyl-CoA binding protein"/>
    <property type="match status" value="1"/>
</dbReference>
<gene>
    <name evidence="4" type="primary">ACB1</name>
    <name evidence="4" type="ORF">Sste5346_003468</name>
</gene>
<dbReference type="Pfam" id="PF00887">
    <property type="entry name" value="ACBP"/>
    <property type="match status" value="1"/>
</dbReference>
<dbReference type="Proteomes" id="UP001583186">
    <property type="component" value="Unassembled WGS sequence"/>
</dbReference>
<evidence type="ECO:0000256" key="1">
    <source>
        <dbReference type="ARBA" id="ARBA00005567"/>
    </source>
</evidence>
<sequence>MSAAAFEQATQDILKLTKPLEIPQQLKIYGLYKVAKGEDIKATKAPGITDFSGKAKRKAWQAEVDKGLTQEEAQQEYVDEVEKLKVTNDFDPNKVPEKVRA</sequence>
<dbReference type="PRINTS" id="PR00689">
    <property type="entry name" value="ACOABINDINGP"/>
</dbReference>
<name>A0ABR3ZG93_9PEZI</name>
<dbReference type="PANTHER" id="PTHR23310:SF62">
    <property type="entry name" value="ACYL-COA BINDING PROTEIN 1, ISOFORM A"/>
    <property type="match status" value="1"/>
</dbReference>
<accession>A0ABR3ZG93</accession>
<keyword evidence="2" id="KW-0446">Lipid-binding</keyword>